<name>A0A7X4KEL7_9BURK</name>
<dbReference type="PANTHER" id="PTHR37089">
    <property type="entry name" value="PROTEIN U-RELATED"/>
    <property type="match status" value="1"/>
</dbReference>
<dbReference type="Pfam" id="PF05229">
    <property type="entry name" value="SCPU"/>
    <property type="match status" value="2"/>
</dbReference>
<dbReference type="PANTHER" id="PTHR37089:SF4">
    <property type="entry name" value="EXPORTED PROTEIN"/>
    <property type="match status" value="1"/>
</dbReference>
<proteinExistence type="predicted"/>
<dbReference type="InterPro" id="IPR007893">
    <property type="entry name" value="Spore_coat_U/FanG"/>
</dbReference>
<gene>
    <name evidence="3" type="ORF">GTP45_25720</name>
</gene>
<dbReference type="SMART" id="SM00972">
    <property type="entry name" value="SCPU"/>
    <property type="match status" value="2"/>
</dbReference>
<evidence type="ECO:0000256" key="1">
    <source>
        <dbReference type="SAM" id="SignalP"/>
    </source>
</evidence>
<dbReference type="InterPro" id="IPR053167">
    <property type="entry name" value="Spore_coat_component"/>
</dbReference>
<keyword evidence="4" id="KW-1185">Reference proteome</keyword>
<dbReference type="RefSeq" id="WP_161016675.1">
    <property type="nucleotide sequence ID" value="NZ_WWCK01000008.1"/>
</dbReference>
<dbReference type="AlphaFoldDB" id="A0A7X4KEL7"/>
<evidence type="ECO:0000313" key="3">
    <source>
        <dbReference type="EMBL" id="MYM70177.1"/>
    </source>
</evidence>
<dbReference type="EMBL" id="WWCK01000008">
    <property type="protein sequence ID" value="MYM70177.1"/>
    <property type="molecule type" value="Genomic_DNA"/>
</dbReference>
<sequence length="338" mass="35053">MMARRWLILLGMLLALLAGQARADSCAITPSDIVFPSVSSISTTDVFSGSANLTVVCTWTNILGTLLTPNVSVCLYLGAGTNSSSTVTAPRQIGNGSIKANYNIYTDTSYAASKIWGGWAGTSTSSASQAITFTMTKSGGVGTMSQVIPLYGKLTADATLSANAVGADDLSATSDFGSGSALMQYSFFLSPALSCTLGPVVAIPFQVRAPIINDCNISIGNLAFPNSNLLSSTLRSTANMSVRCSKSTLYRILLSYGSNPVSTTSRRMKKLSGAEMVSYQLSNTLDGTNWGDGGNGTVTVNGSGDGNSATVTVYGRVPSQTTPSPGDYKDTITATVQF</sequence>
<reference evidence="3 4" key="1">
    <citation type="submission" date="2019-12" db="EMBL/GenBank/DDBJ databases">
        <title>Novel species isolated from a subtropical stream in China.</title>
        <authorList>
            <person name="Lu H."/>
        </authorList>
    </citation>
    <scope>NUCLEOTIDE SEQUENCE [LARGE SCALE GENOMIC DNA]</scope>
    <source>
        <strain evidence="3 4">FT55W</strain>
    </source>
</reference>
<comment type="caution">
    <text evidence="3">The sequence shown here is derived from an EMBL/GenBank/DDBJ whole genome shotgun (WGS) entry which is preliminary data.</text>
</comment>
<evidence type="ECO:0000313" key="4">
    <source>
        <dbReference type="Proteomes" id="UP000450012"/>
    </source>
</evidence>
<dbReference type="Proteomes" id="UP000450012">
    <property type="component" value="Unassembled WGS sequence"/>
</dbReference>
<accession>A0A7X4KEL7</accession>
<organism evidence="3 4">
    <name type="scientific">Duganella rivi</name>
    <dbReference type="NCBI Taxonomy" id="2666083"/>
    <lineage>
        <taxon>Bacteria</taxon>
        <taxon>Pseudomonadati</taxon>
        <taxon>Pseudomonadota</taxon>
        <taxon>Betaproteobacteria</taxon>
        <taxon>Burkholderiales</taxon>
        <taxon>Oxalobacteraceae</taxon>
        <taxon>Telluria group</taxon>
        <taxon>Duganella</taxon>
    </lineage>
</organism>
<feature type="chain" id="PRO_5031106905" evidence="1">
    <location>
        <begin position="24"/>
        <end position="338"/>
    </location>
</feature>
<feature type="signal peptide" evidence="1">
    <location>
        <begin position="1"/>
        <end position="23"/>
    </location>
</feature>
<protein>
    <submittedName>
        <fullName evidence="3">Fimbrial major subunit CsuA/B family protein</fullName>
    </submittedName>
</protein>
<keyword evidence="1" id="KW-0732">Signal</keyword>
<evidence type="ECO:0000259" key="2">
    <source>
        <dbReference type="Pfam" id="PF05229"/>
    </source>
</evidence>
<feature type="domain" description="Spore coat protein U/FanG" evidence="2">
    <location>
        <begin position="205"/>
        <end position="335"/>
    </location>
</feature>
<feature type="domain" description="Spore coat protein U/FanG" evidence="2">
    <location>
        <begin position="20"/>
        <end position="162"/>
    </location>
</feature>